<dbReference type="PANTHER" id="PTHR30011">
    <property type="entry name" value="ALKANESULFONATE MONOOXYGENASE-RELATED"/>
    <property type="match status" value="1"/>
</dbReference>
<keyword evidence="3" id="KW-0560">Oxidoreductase</keyword>
<proteinExistence type="inferred from homology"/>
<evidence type="ECO:0000259" key="7">
    <source>
        <dbReference type="Pfam" id="PF00296"/>
    </source>
</evidence>
<dbReference type="CDD" id="cd01095">
    <property type="entry name" value="Nitrilotriacetate_monoxgenase"/>
    <property type="match status" value="1"/>
</dbReference>
<feature type="binding site" evidence="6">
    <location>
        <position position="53"/>
    </location>
    <ligand>
        <name>FMN</name>
        <dbReference type="ChEBI" id="CHEBI:58210"/>
    </ligand>
</feature>
<dbReference type="Pfam" id="PF00296">
    <property type="entry name" value="Bac_luciferase"/>
    <property type="match status" value="1"/>
</dbReference>
<dbReference type="InterPro" id="IPR051260">
    <property type="entry name" value="Diverse_substr_monoxygenases"/>
</dbReference>
<feature type="binding site" evidence="6">
    <location>
        <position position="153"/>
    </location>
    <ligand>
        <name>FMN</name>
        <dbReference type="ChEBI" id="CHEBI:58210"/>
    </ligand>
</feature>
<evidence type="ECO:0000256" key="2">
    <source>
        <dbReference type="ARBA" id="ARBA00022643"/>
    </source>
</evidence>
<sequence>MMHLITWLMGNSYHAAGWRHQLAWERTAMRLDVLIEIAKIAEEAKLDALFVADGNGVRNMDKVGLFEANTPSARPTVYDPVTLMAAISQHTKHIGLVGTASTTYESPWVVARRFASLDHLSNGRASWNVVTGSNPGDSENFGLAHHPDRDSRYARAEEFVSACKALWNSWDEDAFVERKDTGQYLNARKVRVPDYKGRHLSVKGPLNVSRSPQGRPVLFHAGQSEGGRRLAARHADCIFEAAASVEAAREFYADLKRRRVEIGGEPDHLRIIVSVAVYLGRTESEAVELYSELNSLISPDLGVDFLAKAVSEDLTGYPVDGPMPDLSAPVVGGNSIRGQLDAIAKAEQLTVRQMYERVVPTMGNTALIGTATQIADVMEEWYTTGACDGFVLGASISPFTLLLIRDELVPELQRRGLFRRHYTGSTLRENLGLPPVDNSPFAT</sequence>
<organism evidence="8 9">
    <name type="scientific">Mycolicibacterium vanbaalenii (strain DSM 7251 / JCM 13017 / BCRC 16820 / KCTC 9966 / NRRL B-24157 / PYR-1)</name>
    <name type="common">Mycobacterium vanbaalenii</name>
    <dbReference type="NCBI Taxonomy" id="350058"/>
    <lineage>
        <taxon>Bacteria</taxon>
        <taxon>Bacillati</taxon>
        <taxon>Actinomycetota</taxon>
        <taxon>Actinomycetes</taxon>
        <taxon>Mycobacteriales</taxon>
        <taxon>Mycobacteriaceae</taxon>
        <taxon>Mycolicibacterium</taxon>
    </lineage>
</organism>
<evidence type="ECO:0000256" key="4">
    <source>
        <dbReference type="ARBA" id="ARBA00023033"/>
    </source>
</evidence>
<dbReference type="STRING" id="350058.Mvan_6020"/>
<evidence type="ECO:0000256" key="3">
    <source>
        <dbReference type="ARBA" id="ARBA00023002"/>
    </source>
</evidence>
<dbReference type="PIRSF" id="PIRSF000337">
    <property type="entry name" value="NTA_MOA"/>
    <property type="match status" value="1"/>
</dbReference>
<dbReference type="Proteomes" id="UP000009159">
    <property type="component" value="Chromosome"/>
</dbReference>
<dbReference type="InterPro" id="IPR011251">
    <property type="entry name" value="Luciferase-like_dom"/>
</dbReference>
<protein>
    <submittedName>
        <fullName evidence="8">Xenobiotic compound monooxygenase, DszA family, A subunit</fullName>
    </submittedName>
</protein>
<evidence type="ECO:0000313" key="9">
    <source>
        <dbReference type="Proteomes" id="UP000009159"/>
    </source>
</evidence>
<dbReference type="SUPFAM" id="SSF51679">
    <property type="entry name" value="Bacterial luciferase-like"/>
    <property type="match status" value="1"/>
</dbReference>
<feature type="binding site" evidence="6">
    <location>
        <position position="224"/>
    </location>
    <ligand>
        <name>FMN</name>
        <dbReference type="ChEBI" id="CHEBI:58210"/>
    </ligand>
</feature>
<keyword evidence="1 6" id="KW-0285">Flavoprotein</keyword>
<dbReference type="EMBL" id="CP000511">
    <property type="protein sequence ID" value="ABM16774.1"/>
    <property type="molecule type" value="Genomic_DNA"/>
</dbReference>
<dbReference type="HOGENOM" id="CLU_022256_1_2_11"/>
<dbReference type="InterPro" id="IPR016215">
    <property type="entry name" value="NTA_MOA"/>
</dbReference>
<name>A1THX4_MYCVP</name>
<dbReference type="RefSeq" id="WP_011783118.1">
    <property type="nucleotide sequence ID" value="NC_008726.1"/>
</dbReference>
<feature type="domain" description="Luciferase-like" evidence="7">
    <location>
        <begin position="25"/>
        <end position="386"/>
    </location>
</feature>
<evidence type="ECO:0000256" key="6">
    <source>
        <dbReference type="PIRSR" id="PIRSR000337-1"/>
    </source>
</evidence>
<keyword evidence="2 6" id="KW-0288">FMN</keyword>
<dbReference type="NCBIfam" id="TIGR03860">
    <property type="entry name" value="FMN_nitrolo"/>
    <property type="match status" value="1"/>
</dbReference>
<dbReference type="GO" id="GO:0004497">
    <property type="term" value="F:monooxygenase activity"/>
    <property type="evidence" value="ECO:0007669"/>
    <property type="project" value="UniProtKB-KW"/>
</dbReference>
<gene>
    <name evidence="8" type="ordered locus">Mvan_6020</name>
</gene>
<dbReference type="InterPro" id="IPR036661">
    <property type="entry name" value="Luciferase-like_sf"/>
</dbReference>
<feature type="binding site" evidence="6">
    <location>
        <position position="99"/>
    </location>
    <ligand>
        <name>FMN</name>
        <dbReference type="ChEBI" id="CHEBI:58210"/>
    </ligand>
</feature>
<evidence type="ECO:0000256" key="1">
    <source>
        <dbReference type="ARBA" id="ARBA00022630"/>
    </source>
</evidence>
<dbReference type="KEGG" id="mva:Mvan_6020"/>
<dbReference type="eggNOG" id="COG2141">
    <property type="taxonomic scope" value="Bacteria"/>
</dbReference>
<keyword evidence="9" id="KW-1185">Reference proteome</keyword>
<dbReference type="GO" id="GO:0016705">
    <property type="term" value="F:oxidoreductase activity, acting on paired donors, with incorporation or reduction of molecular oxygen"/>
    <property type="evidence" value="ECO:0007669"/>
    <property type="project" value="InterPro"/>
</dbReference>
<dbReference type="Gene3D" id="3.20.20.30">
    <property type="entry name" value="Luciferase-like domain"/>
    <property type="match status" value="1"/>
</dbReference>
<accession>A1THX4</accession>
<keyword evidence="4 8" id="KW-0503">Monooxygenase</keyword>
<reference evidence="8" key="1">
    <citation type="submission" date="2006-12" db="EMBL/GenBank/DDBJ databases">
        <title>Complete sequence of Mycobacterium vanbaalenii PYR-1.</title>
        <authorList>
            <consortium name="US DOE Joint Genome Institute"/>
            <person name="Copeland A."/>
            <person name="Lucas S."/>
            <person name="Lapidus A."/>
            <person name="Barry K."/>
            <person name="Detter J.C."/>
            <person name="Glavina del Rio T."/>
            <person name="Hammon N."/>
            <person name="Israni S."/>
            <person name="Dalin E."/>
            <person name="Tice H."/>
            <person name="Pitluck S."/>
            <person name="Singan V."/>
            <person name="Schmutz J."/>
            <person name="Larimer F."/>
            <person name="Land M."/>
            <person name="Hauser L."/>
            <person name="Kyrpides N."/>
            <person name="Anderson I.J."/>
            <person name="Miller C."/>
            <person name="Richardson P."/>
        </authorList>
    </citation>
    <scope>NUCLEOTIDE SEQUENCE [LARGE SCALE GENOMIC DNA]</scope>
    <source>
        <strain evidence="8">PYR-1</strain>
    </source>
</reference>
<evidence type="ECO:0000256" key="5">
    <source>
        <dbReference type="ARBA" id="ARBA00033748"/>
    </source>
</evidence>
<dbReference type="PANTHER" id="PTHR30011:SF16">
    <property type="entry name" value="C2H2 FINGER DOMAIN TRANSCRIPTION FACTOR (EUROFUNG)-RELATED"/>
    <property type="match status" value="1"/>
</dbReference>
<evidence type="ECO:0000313" key="8">
    <source>
        <dbReference type="EMBL" id="ABM16774.1"/>
    </source>
</evidence>
<comment type="similarity">
    <text evidence="5">Belongs to the NtaA/SnaA/DszA monooxygenase family.</text>
</comment>
<dbReference type="AlphaFoldDB" id="A1THX4"/>